<dbReference type="PANTHER" id="PTHR30289">
    <property type="entry name" value="UNCHARACTERIZED PROTEIN YBCL-RELATED"/>
    <property type="match status" value="1"/>
</dbReference>
<dbReference type="InterPro" id="IPR036610">
    <property type="entry name" value="PEBP-like_sf"/>
</dbReference>
<sequence length="160" mass="17852">MALSLVTSAFENGGRISAKYTCDGDKRLSPPLSIRGVPEGAKSFVLIMDDPDIPEVKKKEYGIDSFDHWTLFNIPPETREIPEGGLHGCVTGVNTLGESHYTGPCPPPEYEPKEHRYFFKLYALRDTLSLSEGATKRQVLDALDPLVIEQAEYMGRYSRT</sequence>
<dbReference type="Gene3D" id="3.90.280.10">
    <property type="entry name" value="PEBP-like"/>
    <property type="match status" value="1"/>
</dbReference>
<comment type="caution">
    <text evidence="1">The sequence shown here is derived from an EMBL/GenBank/DDBJ whole genome shotgun (WGS) entry which is preliminary data.</text>
</comment>
<reference evidence="2" key="1">
    <citation type="submission" date="2017-09" db="EMBL/GenBank/DDBJ databases">
        <title>Depth-based differentiation of microbial function through sediment-hosted aquifers and enrichment of novel symbionts in the deep terrestrial subsurface.</title>
        <authorList>
            <person name="Probst A.J."/>
            <person name="Ladd B."/>
            <person name="Jarett J.K."/>
            <person name="Geller-Mcgrath D.E."/>
            <person name="Sieber C.M.K."/>
            <person name="Emerson J.B."/>
            <person name="Anantharaman K."/>
            <person name="Thomas B.C."/>
            <person name="Malmstrom R."/>
            <person name="Stieglmeier M."/>
            <person name="Klingl A."/>
            <person name="Woyke T."/>
            <person name="Ryan C.M."/>
            <person name="Banfield J.F."/>
        </authorList>
    </citation>
    <scope>NUCLEOTIDE SEQUENCE [LARGE SCALE GENOMIC DNA]</scope>
</reference>
<dbReference type="Pfam" id="PF01161">
    <property type="entry name" value="PBP"/>
    <property type="match status" value="1"/>
</dbReference>
<protein>
    <submittedName>
        <fullName evidence="1">YbhB/YbcL family Raf kinase inhibitor-like protein</fullName>
    </submittedName>
</protein>
<dbReference type="CDD" id="cd00865">
    <property type="entry name" value="PEBP_bact_arch"/>
    <property type="match status" value="1"/>
</dbReference>
<accession>A0A2H0U9T0</accession>
<dbReference type="InterPro" id="IPR005247">
    <property type="entry name" value="YbhB_YbcL/LppC-like"/>
</dbReference>
<evidence type="ECO:0000313" key="1">
    <source>
        <dbReference type="EMBL" id="PIR83168.1"/>
    </source>
</evidence>
<dbReference type="NCBIfam" id="TIGR00481">
    <property type="entry name" value="YbhB/YbcL family Raf kinase inhibitor-like protein"/>
    <property type="match status" value="1"/>
</dbReference>
<proteinExistence type="predicted"/>
<dbReference type="PANTHER" id="PTHR30289:SF1">
    <property type="entry name" value="PEBP (PHOSPHATIDYLETHANOLAMINE-BINDING PROTEIN) FAMILY PROTEIN"/>
    <property type="match status" value="1"/>
</dbReference>
<gene>
    <name evidence="1" type="ORF">COU19_02065</name>
</gene>
<dbReference type="InterPro" id="IPR008914">
    <property type="entry name" value="PEBP"/>
</dbReference>
<evidence type="ECO:0000313" key="2">
    <source>
        <dbReference type="Proteomes" id="UP000230179"/>
    </source>
</evidence>
<dbReference type="AlphaFoldDB" id="A0A2H0U9T0"/>
<dbReference type="EMBL" id="PFBL01000017">
    <property type="protein sequence ID" value="PIR83168.1"/>
    <property type="molecule type" value="Genomic_DNA"/>
</dbReference>
<name>A0A2H0U9T0_9BACT</name>
<organism evidence="1 2">
    <name type="scientific">Candidatus Kaiserbacteria bacterium CG10_big_fil_rev_8_21_14_0_10_56_12</name>
    <dbReference type="NCBI Taxonomy" id="1974611"/>
    <lineage>
        <taxon>Bacteria</taxon>
        <taxon>Candidatus Kaiseribacteriota</taxon>
    </lineage>
</organism>
<dbReference type="SUPFAM" id="SSF49777">
    <property type="entry name" value="PEBP-like"/>
    <property type="match status" value="1"/>
</dbReference>
<dbReference type="Proteomes" id="UP000230179">
    <property type="component" value="Unassembled WGS sequence"/>
</dbReference>